<dbReference type="Proteomes" id="UP000199024">
    <property type="component" value="Unassembled WGS sequence"/>
</dbReference>
<dbReference type="AlphaFoldDB" id="A0A1I6L238"/>
<proteinExistence type="predicted"/>
<dbReference type="InterPro" id="IPR032109">
    <property type="entry name" value="Big_3_5"/>
</dbReference>
<accession>A0A1I6L238</accession>
<organism evidence="4 5">
    <name type="scientific">Granulicella pectinivorans</name>
    <dbReference type="NCBI Taxonomy" id="474950"/>
    <lineage>
        <taxon>Bacteria</taxon>
        <taxon>Pseudomonadati</taxon>
        <taxon>Acidobacteriota</taxon>
        <taxon>Terriglobia</taxon>
        <taxon>Terriglobales</taxon>
        <taxon>Acidobacteriaceae</taxon>
        <taxon>Granulicella</taxon>
    </lineage>
</organism>
<protein>
    <submittedName>
        <fullName evidence="4">Right handed beta helix region</fullName>
    </submittedName>
</protein>
<dbReference type="RefSeq" id="WP_089835686.1">
    <property type="nucleotide sequence ID" value="NZ_FOZL01000001.1"/>
</dbReference>
<keyword evidence="5" id="KW-1185">Reference proteome</keyword>
<dbReference type="STRING" id="474950.SAMN05421771_0142"/>
<dbReference type="Gene3D" id="2.60.40.10">
    <property type="entry name" value="Immunoglobulins"/>
    <property type="match status" value="2"/>
</dbReference>
<dbReference type="InterPro" id="IPR013783">
    <property type="entry name" value="Ig-like_fold"/>
</dbReference>
<keyword evidence="1" id="KW-1133">Transmembrane helix</keyword>
<dbReference type="OrthoDB" id="104644at2"/>
<feature type="chain" id="PRO_5011505172" evidence="2">
    <location>
        <begin position="26"/>
        <end position="751"/>
    </location>
</feature>
<dbReference type="SUPFAM" id="SSF51126">
    <property type="entry name" value="Pectin lyase-like"/>
    <property type="match status" value="1"/>
</dbReference>
<name>A0A1I6L238_9BACT</name>
<feature type="transmembrane region" description="Helical" evidence="1">
    <location>
        <begin position="674"/>
        <end position="694"/>
    </location>
</feature>
<reference evidence="4 5" key="1">
    <citation type="submission" date="2016-10" db="EMBL/GenBank/DDBJ databases">
        <authorList>
            <person name="de Groot N.N."/>
        </authorList>
    </citation>
    <scope>NUCLEOTIDE SEQUENCE [LARGE SCALE GENOMIC DNA]</scope>
    <source>
        <strain evidence="4 5">DSM 21001</strain>
    </source>
</reference>
<dbReference type="EMBL" id="FOZL01000001">
    <property type="protein sequence ID" value="SFR97525.1"/>
    <property type="molecule type" value="Genomic_DNA"/>
</dbReference>
<evidence type="ECO:0000313" key="4">
    <source>
        <dbReference type="EMBL" id="SFR97525.1"/>
    </source>
</evidence>
<gene>
    <name evidence="4" type="ORF">SAMN05421771_0142</name>
</gene>
<dbReference type="InterPro" id="IPR012334">
    <property type="entry name" value="Pectin_lyas_fold"/>
</dbReference>
<keyword evidence="1" id="KW-0472">Membrane</keyword>
<evidence type="ECO:0000259" key="3">
    <source>
        <dbReference type="Pfam" id="PF16640"/>
    </source>
</evidence>
<evidence type="ECO:0000256" key="2">
    <source>
        <dbReference type="SAM" id="SignalP"/>
    </source>
</evidence>
<dbReference type="InterPro" id="IPR011050">
    <property type="entry name" value="Pectin_lyase_fold/virulence"/>
</dbReference>
<sequence>MRKSTPYAVLRFLPLVLLACLTTQAQRTTHVPADASTIQSAIDASSSGDTILVSPGTYFENLDLRGKAITLQSTEGPETTILDGSNLAPVVTFATRETRATSLSGFTLRNGAPASTTSHGGGILLVASSPTIAGNILTHNLCTALDATQSSPLLTRNILRETHPSALCIAQPVAPVVFSGGSPTLLHNIVEHNDLTAAQPISAGIALTGAQATLQSNILRENLTGNDAPSAIFTSGTQPIHFEQNLINANSSHCGPAVSIASPGTFLNNTVADNATCDSSAELTLSSPQLMVVNNILATSSSHPALACSLEPAAFHHNLLHNASGPVLAGACPDPGTNLFADPLFANRVQADYHLSPHSPALAEGTTAFALAQHDLDDILRIQDGRIDLGPYEHALPKILTASTIILNATPSPAEAFQSITLTAQVTAQNATPTGSIVFTANSQPLATLPLDTTGRASFTTTALPAATLPFSATYSGSATIAPSSDTLTQRIAPATTLLSFAVTPSTADETQSVTLSATVAAPLSTRSPTGQVQFLELTTHNVLATLPLDPTGHASATLPTLPNGTWLIDAIYLGSANFSPVTLPASNALTLTIANRGYVLSTANQTITIQSGHHAPVPLTLASIGTFAATLILSCANLPANATCTFSPASPSLTAGSTLPVTLTLDTDAIPGFLALTHPAAGPTLAFLLVLTFKRRRQALSSLCLLTALTGCTSQYPAQVPSGTYPIQVVSQAVGSSTKQTLSLIVVVTN</sequence>
<dbReference type="Pfam" id="PF16640">
    <property type="entry name" value="Big_3_5"/>
    <property type="match status" value="2"/>
</dbReference>
<evidence type="ECO:0000256" key="1">
    <source>
        <dbReference type="SAM" id="Phobius"/>
    </source>
</evidence>
<feature type="domain" description="Bacterial Ig-like" evidence="3">
    <location>
        <begin position="504"/>
        <end position="593"/>
    </location>
</feature>
<keyword evidence="2" id="KW-0732">Signal</keyword>
<dbReference type="Gene3D" id="2.160.20.10">
    <property type="entry name" value="Single-stranded right-handed beta-helix, Pectin lyase-like"/>
    <property type="match status" value="1"/>
</dbReference>
<keyword evidence="1" id="KW-0812">Transmembrane</keyword>
<feature type="signal peptide" evidence="2">
    <location>
        <begin position="1"/>
        <end position="25"/>
    </location>
</feature>
<evidence type="ECO:0000313" key="5">
    <source>
        <dbReference type="Proteomes" id="UP000199024"/>
    </source>
</evidence>
<feature type="domain" description="Bacterial Ig-like" evidence="3">
    <location>
        <begin position="407"/>
        <end position="490"/>
    </location>
</feature>